<dbReference type="PANTHER" id="PTHR30336">
    <property type="entry name" value="INNER MEMBRANE PROTEIN, PROBABLE PERMEASE"/>
    <property type="match status" value="1"/>
</dbReference>
<dbReference type="AlphaFoldDB" id="A0AAW1QP67"/>
<accession>A0AAW1QP67</accession>
<dbReference type="PANTHER" id="PTHR30336:SF20">
    <property type="entry name" value="DUF218 DOMAIN-CONTAINING PROTEIN"/>
    <property type="match status" value="1"/>
</dbReference>
<reference evidence="3 4" key="1">
    <citation type="journal article" date="2024" name="Nat. Commun.">
        <title>Phylogenomics reveals the evolutionary origins of lichenization in chlorophyte algae.</title>
        <authorList>
            <person name="Puginier C."/>
            <person name="Libourel C."/>
            <person name="Otte J."/>
            <person name="Skaloud P."/>
            <person name="Haon M."/>
            <person name="Grisel S."/>
            <person name="Petersen M."/>
            <person name="Berrin J.G."/>
            <person name="Delaux P.M."/>
            <person name="Dal Grande F."/>
            <person name="Keller J."/>
        </authorList>
    </citation>
    <scope>NUCLEOTIDE SEQUENCE [LARGE SCALE GENOMIC DNA]</scope>
    <source>
        <strain evidence="3 4">SAG 245.80</strain>
    </source>
</reference>
<evidence type="ECO:0000259" key="2">
    <source>
        <dbReference type="Pfam" id="PF02698"/>
    </source>
</evidence>
<dbReference type="InterPro" id="IPR003848">
    <property type="entry name" value="DUF218"/>
</dbReference>
<gene>
    <name evidence="3" type="ORF">WJX81_007764</name>
</gene>
<dbReference type="InterPro" id="IPR014729">
    <property type="entry name" value="Rossmann-like_a/b/a_fold"/>
</dbReference>
<evidence type="ECO:0000256" key="1">
    <source>
        <dbReference type="SAM" id="SignalP"/>
    </source>
</evidence>
<dbReference type="InterPro" id="IPR051599">
    <property type="entry name" value="Cell_Envelope_Assoc"/>
</dbReference>
<organism evidence="3 4">
    <name type="scientific">Elliptochloris bilobata</name>
    <dbReference type="NCBI Taxonomy" id="381761"/>
    <lineage>
        <taxon>Eukaryota</taxon>
        <taxon>Viridiplantae</taxon>
        <taxon>Chlorophyta</taxon>
        <taxon>core chlorophytes</taxon>
        <taxon>Trebouxiophyceae</taxon>
        <taxon>Trebouxiophyceae incertae sedis</taxon>
        <taxon>Elliptochloris clade</taxon>
        <taxon>Elliptochloris</taxon>
    </lineage>
</organism>
<dbReference type="Gene3D" id="3.40.50.620">
    <property type="entry name" value="HUPs"/>
    <property type="match status" value="1"/>
</dbReference>
<sequence>MGIRGSGVAVLLLALSAGTFVDRQHQLILTRAFLPSNTTGDVGFVLGFALLSNGTPTATLRQRVAAGVELYRRGRLSSVVFSGGHPGGGLPANVSEAQAMEDLAVLFLNASAPARRAWFLEDASTSTRENAVLSLDVAQQHVVPELDRWRTAVVVTSRFHQLRSYLTFRCALRQRLPRARRPQVYLAHVPPTMWRGALPRFLDRLLWHCVLLREVLALLYYWARGWLC</sequence>
<protein>
    <recommendedName>
        <fullName evidence="2">DUF218 domain-containing protein</fullName>
    </recommendedName>
</protein>
<evidence type="ECO:0000313" key="4">
    <source>
        <dbReference type="Proteomes" id="UP001445335"/>
    </source>
</evidence>
<feature type="signal peptide" evidence="1">
    <location>
        <begin position="1"/>
        <end position="23"/>
    </location>
</feature>
<name>A0AAW1QP67_9CHLO</name>
<feature type="domain" description="DUF218" evidence="2">
    <location>
        <begin position="42"/>
        <end position="175"/>
    </location>
</feature>
<comment type="caution">
    <text evidence="3">The sequence shown here is derived from an EMBL/GenBank/DDBJ whole genome shotgun (WGS) entry which is preliminary data.</text>
</comment>
<keyword evidence="4" id="KW-1185">Reference proteome</keyword>
<feature type="chain" id="PRO_5043676899" description="DUF218 domain-containing protein" evidence="1">
    <location>
        <begin position="24"/>
        <end position="228"/>
    </location>
</feature>
<dbReference type="GO" id="GO:0005886">
    <property type="term" value="C:plasma membrane"/>
    <property type="evidence" value="ECO:0007669"/>
    <property type="project" value="TreeGrafter"/>
</dbReference>
<dbReference type="EMBL" id="JALJOU010000081">
    <property type="protein sequence ID" value="KAK9823018.1"/>
    <property type="molecule type" value="Genomic_DNA"/>
</dbReference>
<dbReference type="Pfam" id="PF02698">
    <property type="entry name" value="DUF218"/>
    <property type="match status" value="1"/>
</dbReference>
<evidence type="ECO:0000313" key="3">
    <source>
        <dbReference type="EMBL" id="KAK9823018.1"/>
    </source>
</evidence>
<dbReference type="Proteomes" id="UP001445335">
    <property type="component" value="Unassembled WGS sequence"/>
</dbReference>
<dbReference type="CDD" id="cd06259">
    <property type="entry name" value="YdcF-like"/>
    <property type="match status" value="1"/>
</dbReference>
<proteinExistence type="predicted"/>
<keyword evidence="1" id="KW-0732">Signal</keyword>